<evidence type="ECO:0000313" key="16">
    <source>
        <dbReference type="Proteomes" id="UP001596042"/>
    </source>
</evidence>
<keyword evidence="3 11" id="KW-0813">Transport</keyword>
<dbReference type="RefSeq" id="WP_374829658.1">
    <property type="nucleotide sequence ID" value="NZ_JBHEEZ010000001.1"/>
</dbReference>
<dbReference type="InterPro" id="IPR037066">
    <property type="entry name" value="Plug_dom_sf"/>
</dbReference>
<evidence type="ECO:0000256" key="7">
    <source>
        <dbReference type="ARBA" id="ARBA00023065"/>
    </source>
</evidence>
<comment type="caution">
    <text evidence="15">The sequence shown here is derived from an EMBL/GenBank/DDBJ whole genome shotgun (WGS) entry which is preliminary data.</text>
</comment>
<evidence type="ECO:0000256" key="10">
    <source>
        <dbReference type="ARBA" id="ARBA00023237"/>
    </source>
</evidence>
<keyword evidence="15" id="KW-0675">Receptor</keyword>
<evidence type="ECO:0000256" key="2">
    <source>
        <dbReference type="ARBA" id="ARBA00021261"/>
    </source>
</evidence>
<keyword evidence="8 12" id="KW-0798">TonB box</keyword>
<comment type="subcellular location">
    <subcellularLocation>
        <location evidence="1 11">Cell outer membrane</location>
        <topology evidence="1 11">Multi-pass membrane protein</topology>
    </subcellularLocation>
</comment>
<organism evidence="15 16">
    <name type="scientific">Daeguia caeni</name>
    <dbReference type="NCBI Taxonomy" id="439612"/>
    <lineage>
        <taxon>Bacteria</taxon>
        <taxon>Pseudomonadati</taxon>
        <taxon>Pseudomonadota</taxon>
        <taxon>Alphaproteobacteria</taxon>
        <taxon>Hyphomicrobiales</taxon>
        <taxon>Brucellaceae</taxon>
        <taxon>Daeguia</taxon>
    </lineage>
</organism>
<keyword evidence="16" id="KW-1185">Reference proteome</keyword>
<feature type="domain" description="TonB-dependent receptor-like beta-barrel" evidence="13">
    <location>
        <begin position="161"/>
        <end position="573"/>
    </location>
</feature>
<evidence type="ECO:0000259" key="13">
    <source>
        <dbReference type="Pfam" id="PF00593"/>
    </source>
</evidence>
<dbReference type="PROSITE" id="PS52016">
    <property type="entry name" value="TONB_DEPENDENT_REC_3"/>
    <property type="match status" value="1"/>
</dbReference>
<evidence type="ECO:0000256" key="12">
    <source>
        <dbReference type="RuleBase" id="RU003357"/>
    </source>
</evidence>
<sequence>MAQPVAVNDETVVLDTIVVTPLRRAGSLARSTSSMIVIDRAEIERSAATDLQSLLTNYNGITVNANGGMGAASSLTIRGMSSMQTVVLINGVRTASATTGATSLANIPLSAIERIEIAKGPHSAQYGADAIGGVVNVITRQGGLCGDKAYCGSVSAGVLYPWGGYTSANLQGRSTDGVDYAIGAALIGTEGYDFTAPDYFGHEPDKDGFLQGSFNLALSKDFDWGKIYADGLLSRSRIRYDNSYPYRNEAYATAFTGKVGTRIDHSEDWSSTVEFSTGLDHSRDFRKGVPGFDRFQTVRTGLLATSTREFETGKVSHSLTGGVEAYREQVNSTTAYDEKARNLAAVYGQYSLEYEALTVDSGVRYDYNQQFGDVVTYNLGASYAILPDLVMRSSFGTGFRAPTFNELYYPYFGNPDLQPEKSRSYEVGLNWKVTEATSLDLAVYQNRLKDAIISVAPTYLPYNIARAKVTGLEVELSHRFNERWSVRGSFEYKQPIDEDTGNDLAYRERVKAAGELSFKALDSLDLTGRLRYGGSRYANASNTEKLDPYVTADLVAVYSFDEQSKLKVSVENLFDKDYQTVSGYVAPGRTINVGLTRNF</sequence>
<gene>
    <name evidence="15" type="ORF">ACFO1V_09020</name>
</gene>
<dbReference type="PANTHER" id="PTHR30069">
    <property type="entry name" value="TONB-DEPENDENT OUTER MEMBRANE RECEPTOR"/>
    <property type="match status" value="1"/>
</dbReference>
<evidence type="ECO:0000259" key="14">
    <source>
        <dbReference type="Pfam" id="PF07715"/>
    </source>
</evidence>
<name>A0ABV9H4N7_9HYPH</name>
<dbReference type="Gene3D" id="2.40.170.20">
    <property type="entry name" value="TonB-dependent receptor, beta-barrel domain"/>
    <property type="match status" value="1"/>
</dbReference>
<dbReference type="InterPro" id="IPR012910">
    <property type="entry name" value="Plug_dom"/>
</dbReference>
<protein>
    <recommendedName>
        <fullName evidence="2">Heme transporter BhuA</fullName>
    </recommendedName>
</protein>
<proteinExistence type="inferred from homology"/>
<dbReference type="Proteomes" id="UP001596042">
    <property type="component" value="Unassembled WGS sequence"/>
</dbReference>
<dbReference type="Gene3D" id="2.170.130.10">
    <property type="entry name" value="TonB-dependent receptor, plug domain"/>
    <property type="match status" value="1"/>
</dbReference>
<comment type="similarity">
    <text evidence="11 12">Belongs to the TonB-dependent receptor family.</text>
</comment>
<evidence type="ECO:0000256" key="6">
    <source>
        <dbReference type="ARBA" id="ARBA00022729"/>
    </source>
</evidence>
<keyword evidence="4 11" id="KW-1134">Transmembrane beta strand</keyword>
<dbReference type="Pfam" id="PF07715">
    <property type="entry name" value="Plug"/>
    <property type="match status" value="1"/>
</dbReference>
<dbReference type="InterPro" id="IPR000531">
    <property type="entry name" value="Beta-barrel_TonB"/>
</dbReference>
<evidence type="ECO:0000313" key="15">
    <source>
        <dbReference type="EMBL" id="MFC4625361.1"/>
    </source>
</evidence>
<evidence type="ECO:0000256" key="8">
    <source>
        <dbReference type="ARBA" id="ARBA00023077"/>
    </source>
</evidence>
<evidence type="ECO:0000256" key="11">
    <source>
        <dbReference type="PROSITE-ProRule" id="PRU01360"/>
    </source>
</evidence>
<evidence type="ECO:0000256" key="1">
    <source>
        <dbReference type="ARBA" id="ARBA00004571"/>
    </source>
</evidence>
<evidence type="ECO:0000256" key="3">
    <source>
        <dbReference type="ARBA" id="ARBA00022448"/>
    </source>
</evidence>
<evidence type="ECO:0000256" key="9">
    <source>
        <dbReference type="ARBA" id="ARBA00023136"/>
    </source>
</evidence>
<reference evidence="16" key="1">
    <citation type="journal article" date="2019" name="Int. J. Syst. Evol. Microbiol.">
        <title>The Global Catalogue of Microorganisms (GCM) 10K type strain sequencing project: providing services to taxonomists for standard genome sequencing and annotation.</title>
        <authorList>
            <consortium name="The Broad Institute Genomics Platform"/>
            <consortium name="The Broad Institute Genome Sequencing Center for Infectious Disease"/>
            <person name="Wu L."/>
            <person name="Ma J."/>
        </authorList>
    </citation>
    <scope>NUCLEOTIDE SEQUENCE [LARGE SCALE GENOMIC DNA]</scope>
    <source>
        <strain evidence="16">CGMCC 1.15731</strain>
    </source>
</reference>
<dbReference type="EMBL" id="JBHSEL010000053">
    <property type="protein sequence ID" value="MFC4625361.1"/>
    <property type="molecule type" value="Genomic_DNA"/>
</dbReference>
<dbReference type="Pfam" id="PF00593">
    <property type="entry name" value="TonB_dep_Rec_b-barrel"/>
    <property type="match status" value="1"/>
</dbReference>
<dbReference type="PANTHER" id="PTHR30069:SF53">
    <property type="entry name" value="COLICIN I RECEPTOR-RELATED"/>
    <property type="match status" value="1"/>
</dbReference>
<keyword evidence="6" id="KW-0732">Signal</keyword>
<keyword evidence="9 11" id="KW-0472">Membrane</keyword>
<dbReference type="InterPro" id="IPR039426">
    <property type="entry name" value="TonB-dep_rcpt-like"/>
</dbReference>
<keyword evidence="10 11" id="KW-0998">Cell outer membrane</keyword>
<keyword evidence="7" id="KW-0406">Ion transport</keyword>
<keyword evidence="5 11" id="KW-0812">Transmembrane</keyword>
<accession>A0ABV9H4N7</accession>
<evidence type="ECO:0000256" key="4">
    <source>
        <dbReference type="ARBA" id="ARBA00022452"/>
    </source>
</evidence>
<feature type="domain" description="TonB-dependent receptor plug" evidence="14">
    <location>
        <begin position="29"/>
        <end position="134"/>
    </location>
</feature>
<dbReference type="CDD" id="cd01347">
    <property type="entry name" value="ligand_gated_channel"/>
    <property type="match status" value="1"/>
</dbReference>
<dbReference type="SUPFAM" id="SSF56935">
    <property type="entry name" value="Porins"/>
    <property type="match status" value="1"/>
</dbReference>
<dbReference type="InterPro" id="IPR036942">
    <property type="entry name" value="Beta-barrel_TonB_sf"/>
</dbReference>
<evidence type="ECO:0000256" key="5">
    <source>
        <dbReference type="ARBA" id="ARBA00022692"/>
    </source>
</evidence>